<keyword evidence="1" id="KW-0472">Membrane</keyword>
<reference evidence="2 3" key="1">
    <citation type="submission" date="2018-05" db="EMBL/GenBank/DDBJ databases">
        <title>Genomic Encyclopedia of Archaeal and Bacterial Type Strains, Phase II (KMG-II): from individual species to whole genera.</title>
        <authorList>
            <person name="Goeker M."/>
        </authorList>
    </citation>
    <scope>NUCLEOTIDE SEQUENCE [LARGE SCALE GENOMIC DNA]</scope>
    <source>
        <strain evidence="2 3">DSM 45184</strain>
    </source>
</reference>
<dbReference type="EMBL" id="QGGR01000024">
    <property type="protein sequence ID" value="PWK36058.1"/>
    <property type="molecule type" value="Genomic_DNA"/>
</dbReference>
<proteinExistence type="predicted"/>
<evidence type="ECO:0000313" key="2">
    <source>
        <dbReference type="EMBL" id="PWK36058.1"/>
    </source>
</evidence>
<dbReference type="RefSeq" id="WP_109601149.1">
    <property type="nucleotide sequence ID" value="NZ_BONA01000077.1"/>
</dbReference>
<dbReference type="InterPro" id="IPR007436">
    <property type="entry name" value="DUF485"/>
</dbReference>
<dbReference type="AlphaFoldDB" id="A0A316EX91"/>
<comment type="caution">
    <text evidence="2">The sequence shown here is derived from an EMBL/GenBank/DDBJ whole genome shotgun (WGS) entry which is preliminary data.</text>
</comment>
<keyword evidence="3" id="KW-1185">Reference proteome</keyword>
<dbReference type="PANTHER" id="PTHR38441:SF1">
    <property type="entry name" value="MEMBRANE PROTEIN"/>
    <property type="match status" value="1"/>
</dbReference>
<feature type="transmembrane region" description="Helical" evidence="1">
    <location>
        <begin position="32"/>
        <end position="54"/>
    </location>
</feature>
<dbReference type="PANTHER" id="PTHR38441">
    <property type="entry name" value="INTEGRAL MEMBRANE PROTEIN-RELATED"/>
    <property type="match status" value="1"/>
</dbReference>
<dbReference type="Proteomes" id="UP000245697">
    <property type="component" value="Unassembled WGS sequence"/>
</dbReference>
<organism evidence="2 3">
    <name type="scientific">Actinoplanes xinjiangensis</name>
    <dbReference type="NCBI Taxonomy" id="512350"/>
    <lineage>
        <taxon>Bacteria</taxon>
        <taxon>Bacillati</taxon>
        <taxon>Actinomycetota</taxon>
        <taxon>Actinomycetes</taxon>
        <taxon>Micromonosporales</taxon>
        <taxon>Micromonosporaceae</taxon>
        <taxon>Actinoplanes</taxon>
    </lineage>
</organism>
<keyword evidence="1" id="KW-0812">Transmembrane</keyword>
<name>A0A316EX91_9ACTN</name>
<gene>
    <name evidence="2" type="ORF">BC793_12439</name>
</gene>
<dbReference type="Pfam" id="PF04341">
    <property type="entry name" value="DUF485"/>
    <property type="match status" value="1"/>
</dbReference>
<evidence type="ECO:0000313" key="3">
    <source>
        <dbReference type="Proteomes" id="UP000245697"/>
    </source>
</evidence>
<dbReference type="OrthoDB" id="3392094at2"/>
<sequence>MGTTSSLSQADRYVAVHDSARFQTLRRQAHTFTAWASVIFTGWWFLMILLAAYTPGFFRQAVPGNLNVGLLLLLLTFAMVIVITGLYLRYARTVLDPAADVIRADVEGAAR</sequence>
<accession>A0A316EX91</accession>
<protein>
    <submittedName>
        <fullName evidence="2">Uncharacterized membrane protein (DUF485 family)</fullName>
    </submittedName>
</protein>
<keyword evidence="1" id="KW-1133">Transmembrane helix</keyword>
<feature type="transmembrane region" description="Helical" evidence="1">
    <location>
        <begin position="66"/>
        <end position="88"/>
    </location>
</feature>
<evidence type="ECO:0000256" key="1">
    <source>
        <dbReference type="SAM" id="Phobius"/>
    </source>
</evidence>